<dbReference type="Pfam" id="PF13240">
    <property type="entry name" value="Zn_Ribbon_1"/>
    <property type="match status" value="1"/>
</dbReference>
<feature type="transmembrane region" description="Helical" evidence="1">
    <location>
        <begin position="62"/>
        <end position="82"/>
    </location>
</feature>
<comment type="caution">
    <text evidence="3">The sequence shown here is derived from an EMBL/GenBank/DDBJ whole genome shotgun (WGS) entry which is preliminary data.</text>
</comment>
<reference evidence="3" key="1">
    <citation type="journal article" date="2014" name="Front. Microbiol.">
        <title>High frequency of phylogenetically diverse reductive dehalogenase-homologous genes in deep subseafloor sedimentary metagenomes.</title>
        <authorList>
            <person name="Kawai M."/>
            <person name="Futagami T."/>
            <person name="Toyoda A."/>
            <person name="Takaki Y."/>
            <person name="Nishi S."/>
            <person name="Hori S."/>
            <person name="Arai W."/>
            <person name="Tsubouchi T."/>
            <person name="Morono Y."/>
            <person name="Uchiyama I."/>
            <person name="Ito T."/>
            <person name="Fujiyama A."/>
            <person name="Inagaki F."/>
            <person name="Takami H."/>
        </authorList>
    </citation>
    <scope>NUCLEOTIDE SEQUENCE</scope>
    <source>
        <strain evidence="3">Expedition CK06-06</strain>
    </source>
</reference>
<keyword evidence="1" id="KW-1133">Transmembrane helix</keyword>
<feature type="transmembrane region" description="Helical" evidence="1">
    <location>
        <begin position="94"/>
        <end position="112"/>
    </location>
</feature>
<dbReference type="AlphaFoldDB" id="X1TWR7"/>
<feature type="domain" description="Zinc-ribbon" evidence="2">
    <location>
        <begin position="3"/>
        <end position="25"/>
    </location>
</feature>
<keyword evidence="1" id="KW-0812">Transmembrane</keyword>
<name>X1TWR7_9ZZZZ</name>
<evidence type="ECO:0000259" key="2">
    <source>
        <dbReference type="Pfam" id="PF13240"/>
    </source>
</evidence>
<accession>X1TWR7</accession>
<gene>
    <name evidence="3" type="ORF">S12H4_45517</name>
</gene>
<protein>
    <recommendedName>
        <fullName evidence="2">Zinc-ribbon domain-containing protein</fullName>
    </recommendedName>
</protein>
<dbReference type="EMBL" id="BARW01028150">
    <property type="protein sequence ID" value="GAJ09793.1"/>
    <property type="molecule type" value="Genomic_DNA"/>
</dbReference>
<sequence length="119" mass="13088">MVYCAKCGAQNEDEASVCTDCGASLKVSRRERRGWEEEIEVRAEEFGERAERFGRRMENECFGLPGGGSIVGVLIGLAIILWGVSEIFGWTIDFGPFVVIVVGVLIVAGVLYKQSKGRR</sequence>
<evidence type="ECO:0000256" key="1">
    <source>
        <dbReference type="SAM" id="Phobius"/>
    </source>
</evidence>
<keyword evidence="1" id="KW-0472">Membrane</keyword>
<proteinExistence type="predicted"/>
<organism evidence="3">
    <name type="scientific">marine sediment metagenome</name>
    <dbReference type="NCBI Taxonomy" id="412755"/>
    <lineage>
        <taxon>unclassified sequences</taxon>
        <taxon>metagenomes</taxon>
        <taxon>ecological metagenomes</taxon>
    </lineage>
</organism>
<dbReference type="InterPro" id="IPR026870">
    <property type="entry name" value="Zinc_ribbon_dom"/>
</dbReference>
<evidence type="ECO:0000313" key="3">
    <source>
        <dbReference type="EMBL" id="GAJ09793.1"/>
    </source>
</evidence>